<keyword evidence="2 3" id="KW-0175">Coiled coil</keyword>
<dbReference type="InterPro" id="IPR058627">
    <property type="entry name" value="MdtA-like_C"/>
</dbReference>
<gene>
    <name evidence="7" type="ORF">SAMN04488081_2394</name>
</gene>
<proteinExistence type="predicted"/>
<evidence type="ECO:0000313" key="8">
    <source>
        <dbReference type="Proteomes" id="UP000198647"/>
    </source>
</evidence>
<comment type="subcellular location">
    <subcellularLocation>
        <location evidence="1">Cell envelope</location>
    </subcellularLocation>
</comment>
<evidence type="ECO:0000256" key="3">
    <source>
        <dbReference type="SAM" id="Coils"/>
    </source>
</evidence>
<evidence type="ECO:0000259" key="6">
    <source>
        <dbReference type="Pfam" id="PF25984"/>
    </source>
</evidence>
<name>A0A1H3I354_9BACI</name>
<dbReference type="InterPro" id="IPR058639">
    <property type="entry name" value="BSH_YknX-like"/>
</dbReference>
<dbReference type="EMBL" id="FNOS01000006">
    <property type="protein sequence ID" value="SDY22111.1"/>
    <property type="molecule type" value="Genomic_DNA"/>
</dbReference>
<feature type="coiled-coil region" evidence="3">
    <location>
        <begin position="94"/>
        <end position="128"/>
    </location>
</feature>
<organism evidence="7 8">
    <name type="scientific">Salimicrobium album</name>
    <dbReference type="NCBI Taxonomy" id="50717"/>
    <lineage>
        <taxon>Bacteria</taxon>
        <taxon>Bacillati</taxon>
        <taxon>Bacillota</taxon>
        <taxon>Bacilli</taxon>
        <taxon>Bacillales</taxon>
        <taxon>Bacillaceae</taxon>
        <taxon>Salimicrobium</taxon>
    </lineage>
</organism>
<evidence type="ECO:0000313" key="7">
    <source>
        <dbReference type="EMBL" id="SDY22111.1"/>
    </source>
</evidence>
<accession>A0A1H3I354</accession>
<dbReference type="InterPro" id="IPR050465">
    <property type="entry name" value="UPF0194_transport"/>
</dbReference>
<reference evidence="7 8" key="1">
    <citation type="submission" date="2016-10" db="EMBL/GenBank/DDBJ databases">
        <authorList>
            <person name="Varghese N."/>
            <person name="Submissions S."/>
        </authorList>
    </citation>
    <scope>NUCLEOTIDE SEQUENCE [LARGE SCALE GENOMIC DNA]</scope>
    <source>
        <strain evidence="7 8">DSM 20748</strain>
    </source>
</reference>
<dbReference type="PANTHER" id="PTHR32347:SF14">
    <property type="entry name" value="EFFLUX SYSTEM COMPONENT YKNX-RELATED"/>
    <property type="match status" value="1"/>
</dbReference>
<comment type="caution">
    <text evidence="7">The sequence shown here is derived from an EMBL/GenBank/DDBJ whole genome shotgun (WGS) entry which is preliminary data.</text>
</comment>
<dbReference type="RefSeq" id="WP_093107961.1">
    <property type="nucleotide sequence ID" value="NZ_FNOS01000006.1"/>
</dbReference>
<evidence type="ECO:0000256" key="2">
    <source>
        <dbReference type="ARBA" id="ARBA00023054"/>
    </source>
</evidence>
<keyword evidence="4" id="KW-0472">Membrane</keyword>
<evidence type="ECO:0000256" key="1">
    <source>
        <dbReference type="ARBA" id="ARBA00004196"/>
    </source>
</evidence>
<dbReference type="Gene3D" id="2.40.420.20">
    <property type="match status" value="1"/>
</dbReference>
<protein>
    <submittedName>
        <fullName evidence="7">HlyD family secretion protein</fullName>
    </submittedName>
</protein>
<keyword evidence="4" id="KW-1133">Transmembrane helix</keyword>
<feature type="transmembrane region" description="Helical" evidence="4">
    <location>
        <begin position="12"/>
        <end position="29"/>
    </location>
</feature>
<evidence type="ECO:0000256" key="4">
    <source>
        <dbReference type="SAM" id="Phobius"/>
    </source>
</evidence>
<dbReference type="Pfam" id="PF25967">
    <property type="entry name" value="RND-MFP_C"/>
    <property type="match status" value="1"/>
</dbReference>
<dbReference type="PANTHER" id="PTHR32347">
    <property type="entry name" value="EFFLUX SYSTEM COMPONENT YKNX-RELATED"/>
    <property type="match status" value="1"/>
</dbReference>
<dbReference type="Proteomes" id="UP000198647">
    <property type="component" value="Unassembled WGS sequence"/>
</dbReference>
<feature type="coiled-coil region" evidence="3">
    <location>
        <begin position="159"/>
        <end position="195"/>
    </location>
</feature>
<feature type="domain" description="Multidrug resistance protein MdtA-like C-terminal permuted SH3" evidence="5">
    <location>
        <begin position="326"/>
        <end position="363"/>
    </location>
</feature>
<evidence type="ECO:0000259" key="5">
    <source>
        <dbReference type="Pfam" id="PF25967"/>
    </source>
</evidence>
<dbReference type="Pfam" id="PF25984">
    <property type="entry name" value="BSH_YknX"/>
    <property type="match status" value="1"/>
</dbReference>
<sequence length="411" mass="46456">MKRKKKIQRRIVGTAVILLIAANILLVFFDHQDKVAEKSYVKEWSRSFTTDVSEYVETKGVFASADREEVYFDKEKGSFSGFLVQKGDKVEKGEELYEYEVKNYEAERKELESEITLLEEEIRAIEDYLRDVRFYSIEEPDTDIEDESYDYPAPSTYVETEFEKEEQTAEKEMELARKEAELAMFEDRLNQLEQGGETIAVTSTFEGTVSDVAETLNNPVLTIQSSELLIQGKLSESDRTEVSEGMSVLAKTPEGDRIAEGNVSLLHEFPEESGLDKESSYGFEAAITTDTEELLAGYHTNLDIITATSPETTAVFEKTLVTETPPFVWIMNEEGILEKRPVATGLSEGEKTEIMEGMQPDEWLAVKNKGTLTAGTPFVSPLDTEHLDMKRLFSGDPETMFTYGLLGLINR</sequence>
<keyword evidence="8" id="KW-1185">Reference proteome</keyword>
<feature type="domain" description="YknX-like barrel-sandwich hybrid" evidence="6">
    <location>
        <begin position="68"/>
        <end position="218"/>
    </location>
</feature>
<keyword evidence="4" id="KW-0812">Transmembrane</keyword>